<gene>
    <name evidence="1" type="ORF">FEM03_07250</name>
</gene>
<protein>
    <submittedName>
        <fullName evidence="1">Uncharacterized protein</fullName>
    </submittedName>
</protein>
<sequence length="73" mass="8132">MVTTLSHDSSAIVLAGSAMANTEDVDPQECLKTLANEDAEVLKQRVIARLETVLSEKYFDREGFAVIWKFLSE</sequence>
<accession>A0A5R8KI76</accession>
<dbReference type="RefSeq" id="WP_206170912.1">
    <property type="nucleotide sequence ID" value="NZ_VAUV01000005.1"/>
</dbReference>
<keyword evidence="2" id="KW-1185">Reference proteome</keyword>
<dbReference type="EMBL" id="VAUV01000005">
    <property type="protein sequence ID" value="TLD71319.1"/>
    <property type="molecule type" value="Genomic_DNA"/>
</dbReference>
<comment type="caution">
    <text evidence="1">The sequence shown here is derived from an EMBL/GenBank/DDBJ whole genome shotgun (WGS) entry which is preliminary data.</text>
</comment>
<reference evidence="1 2" key="1">
    <citation type="submission" date="2019-05" db="EMBL/GenBank/DDBJ databases">
        <title>Verrucobacter flavum gen. nov., sp. nov. a new member of the family Verrucomicrobiaceae.</title>
        <authorList>
            <person name="Szuroczki S."/>
            <person name="Abbaszade G."/>
            <person name="Szabo A."/>
            <person name="Felfoldi T."/>
            <person name="Schumann P."/>
            <person name="Boka K."/>
            <person name="Keki Z."/>
            <person name="Toumi M."/>
            <person name="Toth E."/>
        </authorList>
    </citation>
    <scope>NUCLEOTIDE SEQUENCE [LARGE SCALE GENOMIC DNA]</scope>
    <source>
        <strain evidence="1 2">MG-N-17</strain>
    </source>
</reference>
<proteinExistence type="predicted"/>
<dbReference type="Proteomes" id="UP000306196">
    <property type="component" value="Unassembled WGS sequence"/>
</dbReference>
<dbReference type="AlphaFoldDB" id="A0A5R8KI76"/>
<evidence type="ECO:0000313" key="1">
    <source>
        <dbReference type="EMBL" id="TLD71319.1"/>
    </source>
</evidence>
<organism evidence="1 2">
    <name type="scientific">Phragmitibacter flavus</name>
    <dbReference type="NCBI Taxonomy" id="2576071"/>
    <lineage>
        <taxon>Bacteria</taxon>
        <taxon>Pseudomonadati</taxon>
        <taxon>Verrucomicrobiota</taxon>
        <taxon>Verrucomicrobiia</taxon>
        <taxon>Verrucomicrobiales</taxon>
        <taxon>Verrucomicrobiaceae</taxon>
        <taxon>Phragmitibacter</taxon>
    </lineage>
</organism>
<name>A0A5R8KI76_9BACT</name>
<evidence type="ECO:0000313" key="2">
    <source>
        <dbReference type="Proteomes" id="UP000306196"/>
    </source>
</evidence>